<evidence type="ECO:0000313" key="1">
    <source>
        <dbReference type="EMBL" id="ODC04630.1"/>
    </source>
</evidence>
<dbReference type="EMBL" id="MDTQ01000001">
    <property type="protein sequence ID" value="ODC04630.1"/>
    <property type="molecule type" value="Genomic_DNA"/>
</dbReference>
<dbReference type="AlphaFoldDB" id="A0A1E2VC93"/>
<dbReference type="STRING" id="197479.BFW38_14945"/>
<protein>
    <submittedName>
        <fullName evidence="1">Uncharacterized protein</fullName>
    </submittedName>
</protein>
<proteinExistence type="predicted"/>
<accession>A0A1E2VC93</accession>
<comment type="caution">
    <text evidence="1">The sequence shown here is derived from an EMBL/GenBank/DDBJ whole genome shotgun (WGS) entry which is preliminary data.</text>
</comment>
<gene>
    <name evidence="1" type="ORF">BFW38_14945</name>
</gene>
<organism evidence="1 2">
    <name type="scientific">Terasakiispira papahanaumokuakeensis</name>
    <dbReference type="NCBI Taxonomy" id="197479"/>
    <lineage>
        <taxon>Bacteria</taxon>
        <taxon>Pseudomonadati</taxon>
        <taxon>Pseudomonadota</taxon>
        <taxon>Gammaproteobacteria</taxon>
        <taxon>Oceanospirillales</taxon>
        <taxon>Terasakiispira</taxon>
    </lineage>
</organism>
<name>A0A1E2VC93_9GAMM</name>
<sequence length="71" mass="7981">MRRLQCPGSILSLSTQSTIMRWRGPEPQKQLRYIGTDRFKSGIDDAVSEIILNDFSARNKTTAVVSEPLAE</sequence>
<evidence type="ECO:0000313" key="2">
    <source>
        <dbReference type="Proteomes" id="UP000094291"/>
    </source>
</evidence>
<dbReference type="Proteomes" id="UP000094291">
    <property type="component" value="Unassembled WGS sequence"/>
</dbReference>
<keyword evidence="2" id="KW-1185">Reference proteome</keyword>
<reference evidence="1 2" key="1">
    <citation type="submission" date="2016-08" db="EMBL/GenBank/DDBJ databases">
        <authorList>
            <person name="Seilhamer J.J."/>
        </authorList>
    </citation>
    <scope>NUCLEOTIDE SEQUENCE [LARGE SCALE GENOMIC DNA]</scope>
    <source>
        <strain evidence="1 2">PH27A</strain>
    </source>
</reference>